<dbReference type="InterPro" id="IPR006660">
    <property type="entry name" value="Arsenate_reductase-like"/>
</dbReference>
<comment type="caution">
    <text evidence="2">The sequence shown here is derived from an EMBL/GenBank/DDBJ whole genome shotgun (WGS) entry which is preliminary data.</text>
</comment>
<comment type="similarity">
    <text evidence="1">Belongs to the ArsC family.</text>
</comment>
<dbReference type="RefSeq" id="WP_262122086.1">
    <property type="nucleotide sequence ID" value="NZ_JBGMEI010000013.1"/>
</dbReference>
<dbReference type="Gene3D" id="3.40.30.10">
    <property type="entry name" value="Glutaredoxin"/>
    <property type="match status" value="1"/>
</dbReference>
<keyword evidence="3" id="KW-1185">Reference proteome</keyword>
<dbReference type="PROSITE" id="PS51353">
    <property type="entry name" value="ARSC"/>
    <property type="match status" value="1"/>
</dbReference>
<dbReference type="Proteomes" id="UP001637996">
    <property type="component" value="Unassembled WGS sequence"/>
</dbReference>
<protein>
    <submittedName>
        <fullName evidence="2">Spx/MgsR family RNA polymerase-binding regulatory protein</fullName>
    </submittedName>
</protein>
<dbReference type="InterPro" id="IPR036249">
    <property type="entry name" value="Thioredoxin-like_sf"/>
</dbReference>
<gene>
    <name evidence="2" type="ORF">ACCQ41_07860</name>
</gene>
<dbReference type="PANTHER" id="PTHR30041">
    <property type="entry name" value="ARSENATE REDUCTASE"/>
    <property type="match status" value="1"/>
</dbReference>
<dbReference type="NCBIfam" id="TIGR01617">
    <property type="entry name" value="arsC_related"/>
    <property type="match status" value="1"/>
</dbReference>
<dbReference type="InterPro" id="IPR006504">
    <property type="entry name" value="Tscrpt_reg_Spx/MgsR"/>
</dbReference>
<dbReference type="EMBL" id="JBGMEI010000013">
    <property type="protein sequence ID" value="MFO3666152.1"/>
    <property type="molecule type" value="Genomic_DNA"/>
</dbReference>
<evidence type="ECO:0000313" key="2">
    <source>
        <dbReference type="EMBL" id="MFO3666152.1"/>
    </source>
</evidence>
<dbReference type="Pfam" id="PF03960">
    <property type="entry name" value="ArsC"/>
    <property type="match status" value="1"/>
</dbReference>
<evidence type="ECO:0000256" key="1">
    <source>
        <dbReference type="PROSITE-ProRule" id="PRU01282"/>
    </source>
</evidence>
<organism evidence="2 3">
    <name type="scientific">Anaerococcus martiniensis</name>
    <dbReference type="NCBI Taxonomy" id="3115615"/>
    <lineage>
        <taxon>Bacteria</taxon>
        <taxon>Bacillati</taxon>
        <taxon>Bacillota</taxon>
        <taxon>Tissierellia</taxon>
        <taxon>Tissierellales</taxon>
        <taxon>Peptoniphilaceae</taxon>
        <taxon>Anaerococcus</taxon>
    </lineage>
</organism>
<dbReference type="PANTHER" id="PTHR30041:SF8">
    <property type="entry name" value="PROTEIN YFFB"/>
    <property type="match status" value="1"/>
</dbReference>
<proteinExistence type="inferred from homology"/>
<accession>A0ABW9MCI1</accession>
<name>A0ABW9MCI1_9FIRM</name>
<dbReference type="SUPFAM" id="SSF52833">
    <property type="entry name" value="Thioredoxin-like"/>
    <property type="match status" value="1"/>
</dbReference>
<sequence>MKLICYKRCTTCKGVEKMLEEKNISYDYRDIKEENPNASELKQWHEKTQLPIKRFFNTSGKIYRENNIKDKLPEMTNEEAYDLLSTDGMLVKRPILFTDDGEIFVGPDVKKYVESL</sequence>
<evidence type="ECO:0000313" key="3">
    <source>
        <dbReference type="Proteomes" id="UP001637996"/>
    </source>
</evidence>
<reference evidence="2 3" key="1">
    <citation type="journal article" date="2025" name="Anaerobe">
        <title>Description of Anaerococcus kampingiae sp. nov., Anaerococcus groningensis sp. nov., Anaerococcus martiniensis sp. nov., and Anaerococcus cruorum sp. nov., isolated from human clinical specimens.</title>
        <authorList>
            <person name="Boiten K.E."/>
            <person name="Meijer J."/>
            <person name="van Wezel E.M."/>
            <person name="Veloo A.C.M."/>
        </authorList>
    </citation>
    <scope>NUCLEOTIDE SEQUENCE [LARGE SCALE GENOMIC DNA]</scope>
    <source>
        <strain evidence="2 3">ENR0831</strain>
    </source>
</reference>